<name>A0AAD9FUA3_PAPLA</name>
<reference evidence="2" key="1">
    <citation type="submission" date="2023-02" db="EMBL/GenBank/DDBJ databases">
        <title>Identification and recombinant expression of a fungal hydrolase from Papiliotrema laurentii that hydrolyzes apple cutin and clears colloidal polyester polyurethane.</title>
        <authorList>
            <consortium name="DOE Joint Genome Institute"/>
            <person name="Roman V.A."/>
            <person name="Bojanowski C."/>
            <person name="Crable B.R."/>
            <person name="Wagner D.N."/>
            <person name="Hung C.S."/>
            <person name="Nadeau L.J."/>
            <person name="Schratz L."/>
            <person name="Haridas S."/>
            <person name="Pangilinan J."/>
            <person name="Lipzen A."/>
            <person name="Na H."/>
            <person name="Yan M."/>
            <person name="Ng V."/>
            <person name="Grigoriev I.V."/>
            <person name="Spatafora J.W."/>
            <person name="Barlow D."/>
            <person name="Biffinger J."/>
            <person name="Kelley-Loughnane N."/>
            <person name="Varaljay V.A."/>
            <person name="Crookes-Goodson W.J."/>
        </authorList>
    </citation>
    <scope>NUCLEOTIDE SEQUENCE</scope>
    <source>
        <strain evidence="2">5307AH</strain>
    </source>
</reference>
<dbReference type="EMBL" id="JAODAN010000002">
    <property type="protein sequence ID" value="KAK1926357.1"/>
    <property type="molecule type" value="Genomic_DNA"/>
</dbReference>
<gene>
    <name evidence="2" type="ORF">DB88DRAFT_508456</name>
</gene>
<evidence type="ECO:0008006" key="4">
    <source>
        <dbReference type="Google" id="ProtNLM"/>
    </source>
</evidence>
<keyword evidence="3" id="KW-1185">Reference proteome</keyword>
<feature type="region of interest" description="Disordered" evidence="1">
    <location>
        <begin position="49"/>
        <end position="71"/>
    </location>
</feature>
<dbReference type="PANTHER" id="PTHR38488:SF1">
    <property type="entry name" value="OXIDOREDUCTASE 9.5 KDA SUBUNIT, PUTATIVE (AFU_ORTHOLOGUE AFUA_5G08980)-RELATED"/>
    <property type="match status" value="1"/>
</dbReference>
<organism evidence="2 3">
    <name type="scientific">Papiliotrema laurentii</name>
    <name type="common">Cryptococcus laurentii</name>
    <dbReference type="NCBI Taxonomy" id="5418"/>
    <lineage>
        <taxon>Eukaryota</taxon>
        <taxon>Fungi</taxon>
        <taxon>Dikarya</taxon>
        <taxon>Basidiomycota</taxon>
        <taxon>Agaricomycotina</taxon>
        <taxon>Tremellomycetes</taxon>
        <taxon>Tremellales</taxon>
        <taxon>Rhynchogastremaceae</taxon>
        <taxon>Papiliotrema</taxon>
    </lineage>
</organism>
<accession>A0AAD9FUA3</accession>
<proteinExistence type="predicted"/>
<evidence type="ECO:0000256" key="1">
    <source>
        <dbReference type="SAM" id="MobiDB-lite"/>
    </source>
</evidence>
<feature type="compositionally biased region" description="Pro residues" evidence="1">
    <location>
        <begin position="49"/>
        <end position="59"/>
    </location>
</feature>
<protein>
    <recommendedName>
        <fullName evidence="4">NADH-ubiquinone oxidoreductase 9.5 kDa subunit</fullName>
    </recommendedName>
</protein>
<dbReference type="PANTHER" id="PTHR38488">
    <property type="entry name" value="OXIDOREDUCTASE 9.5 KDA SUBUNIT, PUTATIVE (AFU_ORTHOLOGUE AFUA_5G08980)-RELATED"/>
    <property type="match status" value="1"/>
</dbReference>
<sequence>MSNVYRYMQRMAHEQPVIFWSLALGALGPTMVLTVPPIRKNFFGYKSPEPIPTSFPVPNRPRRPTTGYEDP</sequence>
<evidence type="ECO:0000313" key="2">
    <source>
        <dbReference type="EMBL" id="KAK1926357.1"/>
    </source>
</evidence>
<evidence type="ECO:0000313" key="3">
    <source>
        <dbReference type="Proteomes" id="UP001182556"/>
    </source>
</evidence>
<dbReference type="AlphaFoldDB" id="A0AAD9FUA3"/>
<comment type="caution">
    <text evidence="2">The sequence shown here is derived from an EMBL/GenBank/DDBJ whole genome shotgun (WGS) entry which is preliminary data.</text>
</comment>
<dbReference type="InterPro" id="IPR039961">
    <property type="entry name" value="Nuo9.5"/>
</dbReference>
<dbReference type="CDD" id="cd22903">
    <property type="entry name" value="NI9M"/>
    <property type="match status" value="1"/>
</dbReference>
<dbReference type="Proteomes" id="UP001182556">
    <property type="component" value="Unassembled WGS sequence"/>
</dbReference>